<accession>A0AAV8UFI2</accession>
<organism evidence="1 2">
    <name type="scientific">Rhodosorus marinus</name>
    <dbReference type="NCBI Taxonomy" id="101924"/>
    <lineage>
        <taxon>Eukaryota</taxon>
        <taxon>Rhodophyta</taxon>
        <taxon>Stylonematophyceae</taxon>
        <taxon>Stylonematales</taxon>
        <taxon>Stylonemataceae</taxon>
        <taxon>Rhodosorus</taxon>
    </lineage>
</organism>
<proteinExistence type="predicted"/>
<dbReference type="Proteomes" id="UP001157974">
    <property type="component" value="Unassembled WGS sequence"/>
</dbReference>
<evidence type="ECO:0000313" key="2">
    <source>
        <dbReference type="Proteomes" id="UP001157974"/>
    </source>
</evidence>
<keyword evidence="2" id="KW-1185">Reference proteome</keyword>
<gene>
    <name evidence="1" type="ORF">NDN08_007079</name>
</gene>
<dbReference type="EMBL" id="JAMWBK010000011">
    <property type="protein sequence ID" value="KAJ8901230.1"/>
    <property type="molecule type" value="Genomic_DNA"/>
</dbReference>
<dbReference type="AlphaFoldDB" id="A0AAV8UFI2"/>
<sequence>MLTPCFQNGASVWATASGMDELIAADVTALSFFDVLFEEDADVVLSILYLKRSTVSTGIVENPALAAILWNLLSTPLELSNFCTIEFVGLVSSNLPRPRARFDKTFIAAITTQNKLVIFFGKRGEAWGSSLHDRVLPKRRLVNVVYCAIARFITDRSIEVEAKVAAEP</sequence>
<protein>
    <submittedName>
        <fullName evidence="1">Uncharacterized protein</fullName>
    </submittedName>
</protein>
<evidence type="ECO:0000313" key="1">
    <source>
        <dbReference type="EMBL" id="KAJ8901230.1"/>
    </source>
</evidence>
<name>A0AAV8UFI2_9RHOD</name>
<comment type="caution">
    <text evidence="1">The sequence shown here is derived from an EMBL/GenBank/DDBJ whole genome shotgun (WGS) entry which is preliminary data.</text>
</comment>
<reference evidence="1 2" key="1">
    <citation type="journal article" date="2023" name="Nat. Commun.">
        <title>Origin of minicircular mitochondrial genomes in red algae.</title>
        <authorList>
            <person name="Lee Y."/>
            <person name="Cho C.H."/>
            <person name="Lee Y.M."/>
            <person name="Park S.I."/>
            <person name="Yang J.H."/>
            <person name="West J.A."/>
            <person name="Bhattacharya D."/>
            <person name="Yoon H.S."/>
        </authorList>
    </citation>
    <scope>NUCLEOTIDE SEQUENCE [LARGE SCALE GENOMIC DNA]</scope>
    <source>
        <strain evidence="1 2">CCMP1338</strain>
        <tissue evidence="1">Whole cell</tissue>
    </source>
</reference>